<feature type="chain" id="PRO_5035170987" evidence="1">
    <location>
        <begin position="21"/>
        <end position="780"/>
    </location>
</feature>
<dbReference type="InterPro" id="IPR006626">
    <property type="entry name" value="PbH1"/>
</dbReference>
<organism evidence="4 5">
    <name type="scientific">Persicitalea jodogahamensis</name>
    <dbReference type="NCBI Taxonomy" id="402147"/>
    <lineage>
        <taxon>Bacteria</taxon>
        <taxon>Pseudomonadati</taxon>
        <taxon>Bacteroidota</taxon>
        <taxon>Cytophagia</taxon>
        <taxon>Cytophagales</taxon>
        <taxon>Spirosomataceae</taxon>
        <taxon>Persicitalea</taxon>
    </lineage>
</organism>
<dbReference type="SMART" id="SM00710">
    <property type="entry name" value="PbH1"/>
    <property type="match status" value="5"/>
</dbReference>
<feature type="domain" description="Right handed beta helix" evidence="2">
    <location>
        <begin position="282"/>
        <end position="453"/>
    </location>
</feature>
<dbReference type="AlphaFoldDB" id="A0A8J3G944"/>
<evidence type="ECO:0000259" key="3">
    <source>
        <dbReference type="Pfam" id="PF18962"/>
    </source>
</evidence>
<feature type="signal peptide" evidence="1">
    <location>
        <begin position="1"/>
        <end position="20"/>
    </location>
</feature>
<keyword evidence="1" id="KW-0732">Signal</keyword>
<protein>
    <submittedName>
        <fullName evidence="4">Uncharacterized protein</fullName>
    </submittedName>
</protein>
<dbReference type="InterPro" id="IPR026444">
    <property type="entry name" value="Secre_tail"/>
</dbReference>
<dbReference type="Proteomes" id="UP000598271">
    <property type="component" value="Unassembled WGS sequence"/>
</dbReference>
<dbReference type="RefSeq" id="WP_189563861.1">
    <property type="nucleotide sequence ID" value="NZ_BMXF01000001.1"/>
</dbReference>
<evidence type="ECO:0000313" key="5">
    <source>
        <dbReference type="Proteomes" id="UP000598271"/>
    </source>
</evidence>
<reference evidence="4 5" key="1">
    <citation type="journal article" date="2014" name="Int. J. Syst. Evol. Microbiol.">
        <title>Complete genome sequence of Corynebacterium casei LMG S-19264T (=DSM 44701T), isolated from a smear-ripened cheese.</title>
        <authorList>
            <consortium name="US DOE Joint Genome Institute (JGI-PGF)"/>
            <person name="Walter F."/>
            <person name="Albersmeier A."/>
            <person name="Kalinowski J."/>
            <person name="Ruckert C."/>
        </authorList>
    </citation>
    <scope>NUCLEOTIDE SEQUENCE [LARGE SCALE GENOMIC DNA]</scope>
    <source>
        <strain evidence="4 5">KCTC 12866</strain>
    </source>
</reference>
<sequence>MKKYFFTLAILLLFNRAASATNYFVSTSEGNDANPGTSVNQAWKTLKKVDSMNNSFVAGDSILFKKGDIFYGSITINGRKGTSKDPVVYSAYGVGPMPVLRASQKVGNWQKISNNVWVTALEPLSRLNSNTLVYYRTPSLFINNVAQQIGREPDFNPNDGGFRTISSHTANNQFITEAATLPYPENHFKGAEIAIRTNRDLFNNETVVSHTGNTVVVTATSADASLNTIRDRFGYIFQNHLNTLNREGEWCHDISNRTLYIYSTTDPNTLDIEVPQFPSVLTINNASFVKIQGLGLENASNNILAGQIDDNITIENCQLNNGADYGSSTWRFTNSVFRNNTITNVNDVGFRWEGGNGILISGNSFRNIATRAGMGGEGFIGYTGVRLVSNGEGDPSIIENNTVDSIGYHAVNYLGKNFVVRHNDIQRFCIIKDDGGGIYTVGNKNPNKVYENFVHHAPGARLGAPAGEQVKTIGIYIDNDSRAQEVFNNTVYNLGNWGILANLSGNNYFYDNTLYNCNGTGIALNTYKNTFGENGSTASALNNTMTRNILFPRLPGQNCADFNNSFNPSDLDKLGTLDSNYYCQPFKTGNVIKVQGASTIQYTLDEFRKQYPSYEPNGKPAPVTLEAGDDPAAFIRFEPNPTAQARIIDLGGEIYLDAQGKIYSGKVSIGPYASLALIKGEIVTGVEEAAMPLEVLTVYPNPMVADNDTLTLRLTIARKQKIVVRIYDLSGQLVSQQAKAVEPGEKEIMLNDLKLSSAGTYLLKFNCDGRTFTKRILVTK</sequence>
<evidence type="ECO:0000256" key="1">
    <source>
        <dbReference type="SAM" id="SignalP"/>
    </source>
</evidence>
<gene>
    <name evidence="4" type="ORF">GCM10007390_16820</name>
</gene>
<dbReference type="PANTHER" id="PTHR36453:SF1">
    <property type="entry name" value="RIGHT HANDED BETA HELIX DOMAIN-CONTAINING PROTEIN"/>
    <property type="match status" value="1"/>
</dbReference>
<name>A0A8J3G944_9BACT</name>
<keyword evidence="5" id="KW-1185">Reference proteome</keyword>
<evidence type="ECO:0000313" key="4">
    <source>
        <dbReference type="EMBL" id="GHB63617.1"/>
    </source>
</evidence>
<dbReference type="InterPro" id="IPR012334">
    <property type="entry name" value="Pectin_lyas_fold"/>
</dbReference>
<evidence type="ECO:0000259" key="2">
    <source>
        <dbReference type="Pfam" id="PF13229"/>
    </source>
</evidence>
<dbReference type="PANTHER" id="PTHR36453">
    <property type="entry name" value="SECRETED PROTEIN-RELATED"/>
    <property type="match status" value="1"/>
</dbReference>
<dbReference type="SUPFAM" id="SSF51126">
    <property type="entry name" value="Pectin lyase-like"/>
    <property type="match status" value="1"/>
</dbReference>
<accession>A0A8J3G944</accession>
<proteinExistence type="predicted"/>
<feature type="domain" description="Secretion system C-terminal sorting" evidence="3">
    <location>
        <begin position="698"/>
        <end position="778"/>
    </location>
</feature>
<dbReference type="Pfam" id="PF18962">
    <property type="entry name" value="Por_Secre_tail"/>
    <property type="match status" value="1"/>
</dbReference>
<dbReference type="EMBL" id="BMXF01000001">
    <property type="protein sequence ID" value="GHB63617.1"/>
    <property type="molecule type" value="Genomic_DNA"/>
</dbReference>
<dbReference type="NCBIfam" id="TIGR04183">
    <property type="entry name" value="Por_Secre_tail"/>
    <property type="match status" value="1"/>
</dbReference>
<dbReference type="Gene3D" id="2.160.20.10">
    <property type="entry name" value="Single-stranded right-handed beta-helix, Pectin lyase-like"/>
    <property type="match status" value="2"/>
</dbReference>
<dbReference type="Pfam" id="PF13229">
    <property type="entry name" value="Beta_helix"/>
    <property type="match status" value="1"/>
</dbReference>
<comment type="caution">
    <text evidence="4">The sequence shown here is derived from an EMBL/GenBank/DDBJ whole genome shotgun (WGS) entry which is preliminary data.</text>
</comment>
<dbReference type="InterPro" id="IPR011050">
    <property type="entry name" value="Pectin_lyase_fold/virulence"/>
</dbReference>
<dbReference type="InterPro" id="IPR039448">
    <property type="entry name" value="Beta_helix"/>
</dbReference>